<accession>A0A937F6B3</accession>
<keyword evidence="2" id="KW-1185">Reference proteome</keyword>
<organism evidence="1 2">
    <name type="scientific">Fulvivirga sediminis</name>
    <dbReference type="NCBI Taxonomy" id="2803949"/>
    <lineage>
        <taxon>Bacteria</taxon>
        <taxon>Pseudomonadati</taxon>
        <taxon>Bacteroidota</taxon>
        <taxon>Cytophagia</taxon>
        <taxon>Cytophagales</taxon>
        <taxon>Fulvivirgaceae</taxon>
        <taxon>Fulvivirga</taxon>
    </lineage>
</organism>
<gene>
    <name evidence="1" type="ORF">JL102_01975</name>
</gene>
<dbReference type="AlphaFoldDB" id="A0A937F6B3"/>
<dbReference type="EMBL" id="JAESIY010000001">
    <property type="protein sequence ID" value="MBL3654883.1"/>
    <property type="molecule type" value="Genomic_DNA"/>
</dbReference>
<comment type="caution">
    <text evidence="1">The sequence shown here is derived from an EMBL/GenBank/DDBJ whole genome shotgun (WGS) entry which is preliminary data.</text>
</comment>
<evidence type="ECO:0000313" key="2">
    <source>
        <dbReference type="Proteomes" id="UP000659388"/>
    </source>
</evidence>
<protein>
    <submittedName>
        <fullName evidence="1">Uncharacterized protein</fullName>
    </submittedName>
</protein>
<proteinExistence type="predicted"/>
<reference evidence="1" key="1">
    <citation type="submission" date="2021-01" db="EMBL/GenBank/DDBJ databases">
        <title>Fulvivirga kasyanovii gen. nov., sp nov., a novel member of the phylum Bacteroidetes isolated from seawater in a mussel farm.</title>
        <authorList>
            <person name="Zhao L.-H."/>
            <person name="Wang Z.-J."/>
        </authorList>
    </citation>
    <scope>NUCLEOTIDE SEQUENCE</scope>
    <source>
        <strain evidence="1">2943</strain>
    </source>
</reference>
<evidence type="ECO:0000313" key="1">
    <source>
        <dbReference type="EMBL" id="MBL3654883.1"/>
    </source>
</evidence>
<sequence>MIHKYFKLDKNYILEQAQIDSEQELIVYLIDFVKKYYQDQFNPLGLVDEPVKTIKAHKTEYTDRLIEFYRNLAGVYRYKNSDNQLELLFDGQDHYAKYTRDWKETYKNWLVEFCGKPNFIKAVLELTVFFPEGKRAELAENRMKNFIHNQFDLKIYKHKGIIEMKIA</sequence>
<dbReference type="RefSeq" id="WP_202241999.1">
    <property type="nucleotide sequence ID" value="NZ_JAESIY010000001.1"/>
</dbReference>
<dbReference type="Proteomes" id="UP000659388">
    <property type="component" value="Unassembled WGS sequence"/>
</dbReference>
<name>A0A937F6B3_9BACT</name>